<dbReference type="Gene3D" id="3.40.50.300">
    <property type="entry name" value="P-loop containing nucleotide triphosphate hydrolases"/>
    <property type="match status" value="1"/>
</dbReference>
<dbReference type="SUPFAM" id="SSF52540">
    <property type="entry name" value="P-loop containing nucleoside triphosphate hydrolases"/>
    <property type="match status" value="1"/>
</dbReference>
<dbReference type="InterPro" id="IPR001806">
    <property type="entry name" value="Small_GTPase"/>
</dbReference>
<proteinExistence type="predicted"/>
<evidence type="ECO:0000313" key="4">
    <source>
        <dbReference type="EMBL" id="KAK7254604.1"/>
    </source>
</evidence>
<dbReference type="Pfam" id="PF00071">
    <property type="entry name" value="Ras"/>
    <property type="match status" value="1"/>
</dbReference>
<comment type="caution">
    <text evidence="4">The sequence shown here is derived from an EMBL/GenBank/DDBJ whole genome shotgun (WGS) entry which is preliminary data.</text>
</comment>
<feature type="region of interest" description="Disordered" evidence="3">
    <location>
        <begin position="335"/>
        <end position="391"/>
    </location>
</feature>
<evidence type="ECO:0000256" key="1">
    <source>
        <dbReference type="ARBA" id="ARBA00022741"/>
    </source>
</evidence>
<keyword evidence="5" id="KW-1185">Reference proteome</keyword>
<keyword evidence="2" id="KW-0342">GTP-binding</keyword>
<reference evidence="4 5" key="1">
    <citation type="submission" date="2024-03" db="EMBL/GenBank/DDBJ databases">
        <title>Aureococcus anophagefferens CCMP1851 and Kratosvirus quantuckense: Draft genome of a second virus-susceptible host strain in the model system.</title>
        <authorList>
            <person name="Chase E."/>
            <person name="Truchon A.R."/>
            <person name="Schepens W."/>
            <person name="Wilhelm S.W."/>
        </authorList>
    </citation>
    <scope>NUCLEOTIDE SEQUENCE [LARGE SCALE GENOMIC DNA]</scope>
    <source>
        <strain evidence="4 5">CCMP1851</strain>
    </source>
</reference>
<dbReference type="Proteomes" id="UP001363151">
    <property type="component" value="Unassembled WGS sequence"/>
</dbReference>
<organism evidence="4 5">
    <name type="scientific">Aureococcus anophagefferens</name>
    <name type="common">Harmful bloom alga</name>
    <dbReference type="NCBI Taxonomy" id="44056"/>
    <lineage>
        <taxon>Eukaryota</taxon>
        <taxon>Sar</taxon>
        <taxon>Stramenopiles</taxon>
        <taxon>Ochrophyta</taxon>
        <taxon>Pelagophyceae</taxon>
        <taxon>Pelagomonadales</taxon>
        <taxon>Pelagomonadaceae</taxon>
        <taxon>Aureococcus</taxon>
    </lineage>
</organism>
<name>A0ABR1GEV1_AURAN</name>
<evidence type="ECO:0000313" key="5">
    <source>
        <dbReference type="Proteomes" id="UP001363151"/>
    </source>
</evidence>
<evidence type="ECO:0000256" key="3">
    <source>
        <dbReference type="SAM" id="MobiDB-lite"/>
    </source>
</evidence>
<dbReference type="CDD" id="cd00882">
    <property type="entry name" value="Ras_like_GTPase"/>
    <property type="match status" value="1"/>
</dbReference>
<sequence>MVNPLGTKVDGDDMAQLAKARVRARELDKAARERGKLLGDAGVARPRAFRVAVLGDAEVGKTAFCRAAAGERFDEDYHPTMDDAGPREVEVTVRGPTGPPALITLVDWAWDQMYQVKQVDLAPHLARAKDGGVFVFSYAHPDSFKNLPIRFHEFDRLAGGKPPALFLGNKTDAPKLRVKDGDVWDAVRKRSGSDFAATCCASGEGVTAAVGKLAKLLLGFGDDESWVCQEATPGRSDAYVVQLGRHEAFARLAGKGADELAAEISAHLGLDDGLAPSEVAEKALAHLGLKADATADIRDELGRCGVLLGVPALVGGDDGDDDGDDALGGLAAGKRAPAAAKDEAAAPSAADLAPTRAGKESDIPNFKGSDLGRFPLAPASAEATRRAEEENVRRAERLKAKVLEREKRAREEAAEKSAKKRDAEEAARRRKAVEADPATLAADDAVLNVDRRKFARLKDAVSAEWPSCMLHFHDHVDASRRCSLRLKIPEAWRDKPLDVLLDAANPKIAAKAAKNAQGGKRKGAPKHVAHIRTLRCEAMFGADLAGLSIYEAVSQAQGCIFLRQPRGA</sequence>
<dbReference type="InterPro" id="IPR027417">
    <property type="entry name" value="P-loop_NTPase"/>
</dbReference>
<evidence type="ECO:0000256" key="2">
    <source>
        <dbReference type="ARBA" id="ARBA00023134"/>
    </source>
</evidence>
<keyword evidence="1" id="KW-0547">Nucleotide-binding</keyword>
<feature type="compositionally biased region" description="Low complexity" evidence="3">
    <location>
        <begin position="335"/>
        <end position="353"/>
    </location>
</feature>
<dbReference type="SMART" id="SM00175">
    <property type="entry name" value="RAB"/>
    <property type="match status" value="1"/>
</dbReference>
<dbReference type="EMBL" id="JBBJCI010000023">
    <property type="protein sequence ID" value="KAK7254604.1"/>
    <property type="molecule type" value="Genomic_DNA"/>
</dbReference>
<accession>A0ABR1GEV1</accession>
<feature type="region of interest" description="Disordered" evidence="3">
    <location>
        <begin position="405"/>
        <end position="435"/>
    </location>
</feature>
<dbReference type="PROSITE" id="PS51419">
    <property type="entry name" value="RAB"/>
    <property type="match status" value="1"/>
</dbReference>
<protein>
    <submittedName>
        <fullName evidence="4">Uncharacterized protein</fullName>
    </submittedName>
</protein>
<dbReference type="PANTHER" id="PTHR47977">
    <property type="entry name" value="RAS-RELATED PROTEIN RAB"/>
    <property type="match status" value="1"/>
</dbReference>
<feature type="compositionally biased region" description="Basic and acidic residues" evidence="3">
    <location>
        <begin position="405"/>
        <end position="427"/>
    </location>
</feature>
<dbReference type="InterPro" id="IPR050227">
    <property type="entry name" value="Rab"/>
</dbReference>
<gene>
    <name evidence="4" type="ORF">SO694_00010179</name>
</gene>